<dbReference type="InterPro" id="IPR036259">
    <property type="entry name" value="MFS_trans_sf"/>
</dbReference>
<feature type="transmembrane region" description="Helical" evidence="1">
    <location>
        <begin position="101"/>
        <end position="120"/>
    </location>
</feature>
<evidence type="ECO:0000256" key="1">
    <source>
        <dbReference type="SAM" id="Phobius"/>
    </source>
</evidence>
<dbReference type="OrthoDB" id="117970at2157"/>
<protein>
    <recommendedName>
        <fullName evidence="5">Major facilitator superfamily (MFS) profile domain-containing protein</fullName>
    </recommendedName>
</protein>
<sequence>MNPKHYKVERKWGIIITAVLAGVFGTLFAVVNTLAAAVVLGFITAFLLWNFSNFFHQYQAEIFPTRIRTTAAGFVYAWSRISTSLLLLLISAFILPHGALAVFEFAWLLIAIVSLDLALLGPRSTGKKLEEIAV</sequence>
<gene>
    <name evidence="3" type="ORF">GCM10007116_15170</name>
    <name evidence="2" type="ORF">HS1genome_1801</name>
</gene>
<keyword evidence="4" id="KW-1185">Reference proteome</keyword>
<dbReference type="GeneID" id="38667277"/>
<name>A0A348B5G0_9CREN</name>
<dbReference type="AlphaFoldDB" id="A0A348B5G0"/>
<dbReference type="Proteomes" id="UP000616143">
    <property type="component" value="Unassembled WGS sequence"/>
</dbReference>
<reference evidence="4" key="2">
    <citation type="submission" date="2018-04" db="EMBL/GenBank/DDBJ databases">
        <title>Complete genome sequence of Sulfodiicoccus acidiphilus strain HS-1.</title>
        <authorList>
            <person name="Sakai H.D."/>
            <person name="Kurosawa N."/>
        </authorList>
    </citation>
    <scope>NUCLEOTIDE SEQUENCE [LARGE SCALE GENOMIC DNA]</scope>
    <source>
        <strain evidence="4">HS-1</strain>
    </source>
</reference>
<feature type="transmembrane region" description="Helical" evidence="1">
    <location>
        <begin position="12"/>
        <end position="31"/>
    </location>
</feature>
<dbReference type="Gene3D" id="1.20.1250.20">
    <property type="entry name" value="MFS general substrate transporter like domains"/>
    <property type="match status" value="1"/>
</dbReference>
<accession>A0A348B5G0</accession>
<keyword evidence="1" id="KW-0472">Membrane</keyword>
<dbReference type="EMBL" id="BMQS01000013">
    <property type="protein sequence ID" value="GGT98719.1"/>
    <property type="molecule type" value="Genomic_DNA"/>
</dbReference>
<dbReference type="SUPFAM" id="SSF103473">
    <property type="entry name" value="MFS general substrate transporter"/>
    <property type="match status" value="1"/>
</dbReference>
<evidence type="ECO:0000313" key="2">
    <source>
        <dbReference type="EMBL" id="BBD73412.1"/>
    </source>
</evidence>
<keyword evidence="1" id="KW-1133">Transmembrane helix</keyword>
<proteinExistence type="predicted"/>
<dbReference type="Proteomes" id="UP000276741">
    <property type="component" value="Chromosome"/>
</dbReference>
<organism evidence="2 4">
    <name type="scientific">Sulfodiicoccus acidiphilus</name>
    <dbReference type="NCBI Taxonomy" id="1670455"/>
    <lineage>
        <taxon>Archaea</taxon>
        <taxon>Thermoproteota</taxon>
        <taxon>Thermoprotei</taxon>
        <taxon>Sulfolobales</taxon>
        <taxon>Sulfolobaceae</taxon>
        <taxon>Sulfodiicoccus</taxon>
    </lineage>
</organism>
<dbReference type="KEGG" id="sacd:HS1genome_1801"/>
<evidence type="ECO:0000313" key="4">
    <source>
        <dbReference type="Proteomes" id="UP000276741"/>
    </source>
</evidence>
<dbReference type="RefSeq" id="WP_126450588.1">
    <property type="nucleotide sequence ID" value="NZ_AP018553.1"/>
</dbReference>
<evidence type="ECO:0000313" key="3">
    <source>
        <dbReference type="EMBL" id="GGT98719.1"/>
    </source>
</evidence>
<feature type="transmembrane region" description="Helical" evidence="1">
    <location>
        <begin position="37"/>
        <end position="55"/>
    </location>
</feature>
<evidence type="ECO:0008006" key="5">
    <source>
        <dbReference type="Google" id="ProtNLM"/>
    </source>
</evidence>
<reference evidence="3" key="4">
    <citation type="submission" date="2020-09" db="EMBL/GenBank/DDBJ databases">
        <authorList>
            <person name="Sun Q."/>
            <person name="Ohkuma M."/>
        </authorList>
    </citation>
    <scope>NUCLEOTIDE SEQUENCE</scope>
    <source>
        <strain evidence="3">JCM 31740</strain>
    </source>
</reference>
<feature type="transmembrane region" description="Helical" evidence="1">
    <location>
        <begin position="75"/>
        <end position="95"/>
    </location>
</feature>
<dbReference type="EMBL" id="AP018553">
    <property type="protein sequence ID" value="BBD73412.1"/>
    <property type="molecule type" value="Genomic_DNA"/>
</dbReference>
<keyword evidence="1" id="KW-0812">Transmembrane</keyword>
<reference evidence="3" key="1">
    <citation type="journal article" date="2014" name="Int. J. Syst. Evol. Microbiol.">
        <title>Complete genome sequence of Corynebacterium casei LMG S-19264T (=DSM 44701T), isolated from a smear-ripened cheese.</title>
        <authorList>
            <consortium name="US DOE Joint Genome Institute (JGI-PGF)"/>
            <person name="Walter F."/>
            <person name="Albersmeier A."/>
            <person name="Kalinowski J."/>
            <person name="Ruckert C."/>
        </authorList>
    </citation>
    <scope>NUCLEOTIDE SEQUENCE</scope>
    <source>
        <strain evidence="3">JCM 31740</strain>
    </source>
</reference>
<reference evidence="2" key="3">
    <citation type="journal article" date="2019" name="BMC Res. Notes">
        <title>Complete genome sequence of the Sulfodiicoccus acidiphilus strain HS-1T, the first crenarchaeon that lacks polB3, isolated from an acidic hot spring in Ohwaku-dani, Hakone, Japan.</title>
        <authorList>
            <person name="Sakai H.D."/>
            <person name="Kurosawa N."/>
        </authorList>
    </citation>
    <scope>NUCLEOTIDE SEQUENCE</scope>
    <source>
        <strain evidence="2">HS-1</strain>
    </source>
</reference>